<dbReference type="InterPro" id="IPR017907">
    <property type="entry name" value="Znf_RING_CS"/>
</dbReference>
<evidence type="ECO:0000256" key="4">
    <source>
        <dbReference type="ARBA" id="ARBA00023098"/>
    </source>
</evidence>
<dbReference type="GO" id="GO:0008270">
    <property type="term" value="F:zinc ion binding"/>
    <property type="evidence" value="ECO:0007669"/>
    <property type="project" value="UniProtKB-KW"/>
</dbReference>
<dbReference type="InterPro" id="IPR001841">
    <property type="entry name" value="Znf_RING"/>
</dbReference>
<dbReference type="Pfam" id="PF01734">
    <property type="entry name" value="Patatin"/>
    <property type="match status" value="1"/>
</dbReference>
<organism evidence="9 10">
    <name type="scientific">Penicillium camemberti (strain FM 013)</name>
    <dbReference type="NCBI Taxonomy" id="1429867"/>
    <lineage>
        <taxon>Eukaryota</taxon>
        <taxon>Fungi</taxon>
        <taxon>Dikarya</taxon>
        <taxon>Ascomycota</taxon>
        <taxon>Pezizomycotina</taxon>
        <taxon>Eurotiomycetes</taxon>
        <taxon>Eurotiomycetidae</taxon>
        <taxon>Eurotiales</taxon>
        <taxon>Aspergillaceae</taxon>
        <taxon>Penicillium</taxon>
    </lineage>
</organism>
<dbReference type="PROSITE" id="PS50089">
    <property type="entry name" value="ZF_RING_2"/>
    <property type="match status" value="1"/>
</dbReference>
<evidence type="ECO:0000256" key="6">
    <source>
        <dbReference type="PROSITE-ProRule" id="PRU01161"/>
    </source>
</evidence>
<evidence type="ECO:0000259" key="7">
    <source>
        <dbReference type="PROSITE" id="PS50089"/>
    </source>
</evidence>
<dbReference type="EMBL" id="HG793176">
    <property type="protein sequence ID" value="CRL30034.1"/>
    <property type="molecule type" value="Genomic_DNA"/>
</dbReference>
<dbReference type="InterPro" id="IPR016035">
    <property type="entry name" value="Acyl_Trfase/lysoPLipase"/>
</dbReference>
<keyword evidence="4" id="KW-0443">Lipid metabolism</keyword>
<feature type="domain" description="RING-type" evidence="7">
    <location>
        <begin position="412"/>
        <end position="458"/>
    </location>
</feature>
<feature type="short sequence motif" description="GXGXXG" evidence="6">
    <location>
        <begin position="481"/>
        <end position="486"/>
    </location>
</feature>
<gene>
    <name evidence="9" type="ORF">PCAMFM013_S043g000029</name>
</gene>
<dbReference type="GO" id="GO:0046486">
    <property type="term" value="P:glycerolipid metabolic process"/>
    <property type="evidence" value="ECO:0007669"/>
    <property type="project" value="UniProtKB-ARBA"/>
</dbReference>
<evidence type="ECO:0000259" key="8">
    <source>
        <dbReference type="PROSITE" id="PS51635"/>
    </source>
</evidence>
<accession>A0A0G4PV52</accession>
<evidence type="ECO:0000313" key="10">
    <source>
        <dbReference type="Proteomes" id="UP000053732"/>
    </source>
</evidence>
<dbReference type="InterPro" id="IPR002641">
    <property type="entry name" value="PNPLA_dom"/>
</dbReference>
<evidence type="ECO:0000256" key="1">
    <source>
        <dbReference type="ARBA" id="ARBA00022723"/>
    </source>
</evidence>
<reference evidence="9 10" key="1">
    <citation type="journal article" date="2014" name="Nat. Commun.">
        <title>Multiple recent horizontal transfers of a large genomic region in cheese making fungi.</title>
        <authorList>
            <person name="Cheeseman K."/>
            <person name="Ropars J."/>
            <person name="Renault P."/>
            <person name="Dupont J."/>
            <person name="Gouzy J."/>
            <person name="Branca A."/>
            <person name="Abraham A.L."/>
            <person name="Ceppi M."/>
            <person name="Conseiller E."/>
            <person name="Debuchy R."/>
            <person name="Malagnac F."/>
            <person name="Goarin A."/>
            <person name="Silar P."/>
            <person name="Lacoste S."/>
            <person name="Sallet E."/>
            <person name="Bensimon A."/>
            <person name="Giraud T."/>
            <person name="Brygoo Y."/>
        </authorList>
    </citation>
    <scope>NUCLEOTIDE SEQUENCE [LARGE SCALE GENOMIC DNA]</scope>
    <source>
        <strain evidence="10">FM 013</strain>
    </source>
</reference>
<proteinExistence type="predicted"/>
<name>A0A0G4PV52_PENC3</name>
<dbReference type="AlphaFoldDB" id="A0A0G4PV52"/>
<keyword evidence="2 5" id="KW-0863">Zinc-finger</keyword>
<feature type="domain" description="PNPLA" evidence="8">
    <location>
        <begin position="477"/>
        <end position="588"/>
    </location>
</feature>
<dbReference type="STRING" id="1429867.A0A0G4PV52"/>
<evidence type="ECO:0000256" key="3">
    <source>
        <dbReference type="ARBA" id="ARBA00022833"/>
    </source>
</evidence>
<keyword evidence="10" id="KW-1185">Reference proteome</keyword>
<dbReference type="PROSITE" id="PS00518">
    <property type="entry name" value="ZF_RING_1"/>
    <property type="match status" value="1"/>
</dbReference>
<evidence type="ECO:0000256" key="5">
    <source>
        <dbReference type="PROSITE-ProRule" id="PRU00175"/>
    </source>
</evidence>
<protein>
    <submittedName>
        <fullName evidence="9">Zinc finger, RING-type</fullName>
    </submittedName>
</protein>
<keyword evidence="3" id="KW-0862">Zinc</keyword>
<comment type="caution">
    <text evidence="6">Lacks conserved residue(s) required for the propagation of feature annotation.</text>
</comment>
<dbReference type="SUPFAM" id="SSF52151">
    <property type="entry name" value="FabD/lysophospholipase-like"/>
    <property type="match status" value="1"/>
</dbReference>
<keyword evidence="1" id="KW-0479">Metal-binding</keyword>
<dbReference type="PROSITE" id="PS51635">
    <property type="entry name" value="PNPLA"/>
    <property type="match status" value="1"/>
</dbReference>
<dbReference type="Gene3D" id="3.40.1090.10">
    <property type="entry name" value="Cytosolic phospholipase A2 catalytic domain"/>
    <property type="match status" value="1"/>
</dbReference>
<dbReference type="Proteomes" id="UP000053732">
    <property type="component" value="Unassembled WGS sequence"/>
</dbReference>
<sequence>MAAWLDIVTEATGWNLVDTGRLEKLVEGLSHPETQYPSLIWFAGNGNRIKALQALFPHNNITRSGPAGLARLHVSTETANRENPVLFAETNLFNDSEVGKTNLSPSSTERFQRHHILQKGTRSLAEIRQHVITNVLFAWTQVLCFFVNAPSEMQKVLDLLESPRRKVRIGSRSIPGFTRVIIVLTCNQHPEASDATAKVFSQYLNGDNQMQVTILDLRNRLMLSPKAAFEPLRRVVLDQIQISRTEHIQQGLSLSSLHLCSLWDRTLEQEMARPGDLSLSLDCLQVARESHRMNLFSADHLVRFLDHADSLGCNTESIHIFVASALLLNAYPPGMHCFRHEDVFDDLYRSQCWKAWNTRTGLDPSENCNSIMAHMGHLSREMSPARSSASIRRTALNDFYHKWKGLYSTTTCFLCLCRSPEHMLPCHHAICDTCVVIFGLPSQTAEYHFDIPHCPVCRHGSQLAIRQLPPTKPPVLLSLDGGGIRGIIQLGLLQSLEKRLGNKISLPQIFDHWTCTSAGALNGMDIVFNESTAGQSFGKFPGFARKAFHSRPSPLQGTSIIKCTRWLKCLAGFLADGQYDGKKPGERA</sequence>
<evidence type="ECO:0000256" key="2">
    <source>
        <dbReference type="ARBA" id="ARBA00022771"/>
    </source>
</evidence>
<evidence type="ECO:0000313" key="9">
    <source>
        <dbReference type="EMBL" id="CRL30034.1"/>
    </source>
</evidence>